<reference evidence="1 2" key="1">
    <citation type="submission" date="2017-07" db="EMBL/GenBank/DDBJ databases">
        <authorList>
            <person name="Talla V."/>
            <person name="Backstrom N."/>
        </authorList>
    </citation>
    <scope>NUCLEOTIDE SEQUENCE [LARGE SCALE GENOMIC DNA]</scope>
</reference>
<evidence type="ECO:0000313" key="2">
    <source>
        <dbReference type="Proteomes" id="UP000324832"/>
    </source>
</evidence>
<dbReference type="AlphaFoldDB" id="A0A5E4PK51"/>
<proteinExistence type="predicted"/>
<protein>
    <submittedName>
        <fullName evidence="1">Uncharacterized protein</fullName>
    </submittedName>
</protein>
<name>A0A5E4PK51_9NEOP</name>
<sequence length="194" mass="22488">MNVQKHEKPSRAIMRNIKYLVIVLSLVLRLTNSSITGITYMDDSDFRQKYRNVYECDPLYWHPLHLPDHCLEMFENLIRSGPTPPYTIVKERGASVSNFYTHNNYYYNSGISSTSGLLYALNDELFTFEKPKKSYSPFDKLFKQLRSDIEQLPSGPKISFIPNLGPAALYRQPISYKSENMIKKLAKLYANSVQ</sequence>
<evidence type="ECO:0000313" key="1">
    <source>
        <dbReference type="EMBL" id="VVC86271.1"/>
    </source>
</evidence>
<dbReference type="Proteomes" id="UP000324832">
    <property type="component" value="Unassembled WGS sequence"/>
</dbReference>
<keyword evidence="2" id="KW-1185">Reference proteome</keyword>
<accession>A0A5E4PK51</accession>
<dbReference type="EMBL" id="FZQP02000002">
    <property type="protein sequence ID" value="VVC86271.1"/>
    <property type="molecule type" value="Genomic_DNA"/>
</dbReference>
<organism evidence="1 2">
    <name type="scientific">Leptidea sinapis</name>
    <dbReference type="NCBI Taxonomy" id="189913"/>
    <lineage>
        <taxon>Eukaryota</taxon>
        <taxon>Metazoa</taxon>
        <taxon>Ecdysozoa</taxon>
        <taxon>Arthropoda</taxon>
        <taxon>Hexapoda</taxon>
        <taxon>Insecta</taxon>
        <taxon>Pterygota</taxon>
        <taxon>Neoptera</taxon>
        <taxon>Endopterygota</taxon>
        <taxon>Lepidoptera</taxon>
        <taxon>Glossata</taxon>
        <taxon>Ditrysia</taxon>
        <taxon>Papilionoidea</taxon>
        <taxon>Pieridae</taxon>
        <taxon>Dismorphiinae</taxon>
        <taxon>Leptidea</taxon>
    </lineage>
</organism>
<gene>
    <name evidence="1" type="ORF">LSINAPIS_LOCUS125</name>
</gene>